<keyword evidence="6" id="KW-0677">Repeat</keyword>
<evidence type="ECO:0000313" key="16">
    <source>
        <dbReference type="EMBL" id="CAK9212739.1"/>
    </source>
</evidence>
<dbReference type="InterPro" id="IPR017441">
    <property type="entry name" value="Protein_kinase_ATP_BS"/>
</dbReference>
<evidence type="ECO:0000256" key="1">
    <source>
        <dbReference type="ARBA" id="ARBA00004370"/>
    </source>
</evidence>
<feature type="chain" id="PRO_5046457390" description="Protein kinase domain-containing protein" evidence="14">
    <location>
        <begin position="31"/>
        <end position="720"/>
    </location>
</feature>
<dbReference type="InterPro" id="IPR032675">
    <property type="entry name" value="LRR_dom_sf"/>
</dbReference>
<accession>A0ABP0U8D3</accession>
<keyword evidence="8" id="KW-0418">Kinase</keyword>
<keyword evidence="9 12" id="KW-0067">ATP-binding</keyword>
<comment type="subcellular location">
    <subcellularLocation>
        <location evidence="1">Membrane</location>
    </subcellularLocation>
</comment>
<keyword evidence="14" id="KW-0732">Signal</keyword>
<evidence type="ECO:0000256" key="11">
    <source>
        <dbReference type="ARBA" id="ARBA00023136"/>
    </source>
</evidence>
<evidence type="ECO:0000259" key="15">
    <source>
        <dbReference type="PROSITE" id="PS50011"/>
    </source>
</evidence>
<dbReference type="Pfam" id="PF00560">
    <property type="entry name" value="LRR_1"/>
    <property type="match status" value="1"/>
</dbReference>
<dbReference type="Gene3D" id="3.80.10.10">
    <property type="entry name" value="Ribonuclease Inhibitor"/>
    <property type="match status" value="2"/>
</dbReference>
<dbReference type="PANTHER" id="PTHR48006">
    <property type="entry name" value="LEUCINE-RICH REPEAT-CONTAINING PROTEIN DDB_G0281931-RELATED"/>
    <property type="match status" value="1"/>
</dbReference>
<evidence type="ECO:0000256" key="14">
    <source>
        <dbReference type="SAM" id="SignalP"/>
    </source>
</evidence>
<dbReference type="Pfam" id="PF13855">
    <property type="entry name" value="LRR_8"/>
    <property type="match status" value="1"/>
</dbReference>
<evidence type="ECO:0000256" key="4">
    <source>
        <dbReference type="ARBA" id="ARBA00022679"/>
    </source>
</evidence>
<feature type="transmembrane region" description="Helical" evidence="13">
    <location>
        <begin position="340"/>
        <end position="361"/>
    </location>
</feature>
<gene>
    <name evidence="16" type="ORF">CSSPTR1EN2_LOCUS11387</name>
</gene>
<keyword evidence="2" id="KW-0723">Serine/threonine-protein kinase</keyword>
<evidence type="ECO:0000256" key="13">
    <source>
        <dbReference type="SAM" id="Phobius"/>
    </source>
</evidence>
<keyword evidence="4" id="KW-0808">Transferase</keyword>
<dbReference type="InterPro" id="IPR001611">
    <property type="entry name" value="Leu-rich_rpt"/>
</dbReference>
<feature type="signal peptide" evidence="14">
    <location>
        <begin position="1"/>
        <end position="30"/>
    </location>
</feature>
<organism evidence="16 17">
    <name type="scientific">Sphagnum troendelagicum</name>
    <dbReference type="NCBI Taxonomy" id="128251"/>
    <lineage>
        <taxon>Eukaryota</taxon>
        <taxon>Viridiplantae</taxon>
        <taxon>Streptophyta</taxon>
        <taxon>Embryophyta</taxon>
        <taxon>Bryophyta</taxon>
        <taxon>Sphagnophytina</taxon>
        <taxon>Sphagnopsida</taxon>
        <taxon>Sphagnales</taxon>
        <taxon>Sphagnaceae</taxon>
        <taxon>Sphagnum</taxon>
    </lineage>
</organism>
<feature type="domain" description="Protein kinase" evidence="15">
    <location>
        <begin position="398"/>
        <end position="674"/>
    </location>
</feature>
<dbReference type="PROSITE" id="PS00108">
    <property type="entry name" value="PROTEIN_KINASE_ST"/>
    <property type="match status" value="1"/>
</dbReference>
<evidence type="ECO:0000256" key="8">
    <source>
        <dbReference type="ARBA" id="ARBA00022777"/>
    </source>
</evidence>
<dbReference type="EMBL" id="OZ019911">
    <property type="protein sequence ID" value="CAK9212739.1"/>
    <property type="molecule type" value="Genomic_DNA"/>
</dbReference>
<keyword evidence="11 13" id="KW-0472">Membrane</keyword>
<evidence type="ECO:0000256" key="9">
    <source>
        <dbReference type="ARBA" id="ARBA00022840"/>
    </source>
</evidence>
<keyword evidence="10 13" id="KW-1133">Transmembrane helix</keyword>
<dbReference type="SMART" id="SM00220">
    <property type="entry name" value="S_TKc"/>
    <property type="match status" value="1"/>
</dbReference>
<dbReference type="InterPro" id="IPR008271">
    <property type="entry name" value="Ser/Thr_kinase_AS"/>
</dbReference>
<keyword evidence="17" id="KW-1185">Reference proteome</keyword>
<feature type="binding site" evidence="12">
    <location>
        <position position="426"/>
    </location>
    <ligand>
        <name>ATP</name>
        <dbReference type="ChEBI" id="CHEBI:30616"/>
    </ligand>
</feature>
<dbReference type="Gene3D" id="1.10.510.10">
    <property type="entry name" value="Transferase(Phosphotransferase) domain 1"/>
    <property type="match status" value="1"/>
</dbReference>
<evidence type="ECO:0000256" key="7">
    <source>
        <dbReference type="ARBA" id="ARBA00022741"/>
    </source>
</evidence>
<dbReference type="PANTHER" id="PTHR48006:SF34">
    <property type="entry name" value="OS08G0203700 PROTEIN"/>
    <property type="match status" value="1"/>
</dbReference>
<reference evidence="16" key="1">
    <citation type="submission" date="2024-02" db="EMBL/GenBank/DDBJ databases">
        <authorList>
            <consortium name="ELIXIR-Norway"/>
            <consortium name="Elixir Norway"/>
        </authorList>
    </citation>
    <scope>NUCLEOTIDE SEQUENCE</scope>
</reference>
<dbReference type="SUPFAM" id="SSF52058">
    <property type="entry name" value="L domain-like"/>
    <property type="match status" value="1"/>
</dbReference>
<proteinExistence type="predicted"/>
<dbReference type="InterPro" id="IPR000719">
    <property type="entry name" value="Prot_kinase_dom"/>
</dbReference>
<dbReference type="InterPro" id="IPR001245">
    <property type="entry name" value="Ser-Thr/Tyr_kinase_cat_dom"/>
</dbReference>
<dbReference type="InterPro" id="IPR051824">
    <property type="entry name" value="LRR_Rcpt-Like_S/T_Kinase"/>
</dbReference>
<keyword evidence="7 12" id="KW-0547">Nucleotide-binding</keyword>
<name>A0ABP0U8D3_9BRYO</name>
<evidence type="ECO:0000313" key="17">
    <source>
        <dbReference type="Proteomes" id="UP001497512"/>
    </source>
</evidence>
<keyword evidence="3" id="KW-0433">Leucine-rich repeat</keyword>
<dbReference type="Proteomes" id="UP001497512">
    <property type="component" value="Chromosome 19"/>
</dbReference>
<keyword evidence="5 13" id="KW-0812">Transmembrane</keyword>
<evidence type="ECO:0000256" key="5">
    <source>
        <dbReference type="ARBA" id="ARBA00022692"/>
    </source>
</evidence>
<evidence type="ECO:0000256" key="3">
    <source>
        <dbReference type="ARBA" id="ARBA00022614"/>
    </source>
</evidence>
<dbReference type="PROSITE" id="PS50011">
    <property type="entry name" value="PROTEIN_KINASE_DOM"/>
    <property type="match status" value="1"/>
</dbReference>
<dbReference type="Pfam" id="PF07714">
    <property type="entry name" value="PK_Tyr_Ser-Thr"/>
    <property type="match status" value="1"/>
</dbReference>
<evidence type="ECO:0000256" key="6">
    <source>
        <dbReference type="ARBA" id="ARBA00022737"/>
    </source>
</evidence>
<sequence>MDKCTGVSTAWLLMAVLGVLCNVSVLGVSAENPPGSFFVNCGSTASYVDKDTGITWMPDDQFIDEKSGFRWNFGGNGIIRYPDDIPDHNLSILPSSSSIIAVNLSGYGLTGPISPGFVKLRSLTSLVLENNELNGLLPDFSQSPNLTTLNLRSNQLNGSIPPSIWDIPKLNVLDLSNNNLSCNVVPITSTSCPTSLTTLNLGNNSLSGSFPSHLLACSISTLHEINFDYNNLCGTLNMTSWDSKTHFSFQVFISMMHNDITLEPSWEDLAVSHFKIWLGGNPICKNTQCSNFEACNHQQLVVASTILGPPVQFQHILVEFINRYHLGGIFLRTNLGKIKLILSTTLPIILLFGGIIGVVILSRYRALALHEIQQEFAKQQVQPTLYSYNMLSRAMGDFHQDNKLGEGGFGVVYKGILLDGTKLAIKLLTTKSHQGIDDFLNEVVSIISVRHKNLVKLKGCCLHHTQCLLVYEFVENKNLAEALWEDNIFLDWPRRFQISVGITQGLVYLHEDLQPCIIHRDIKASNILLDKNFNAKIADFSLARLFSNNQSQLFTQVAGTLGYMSSEYATLGQLSTKVDVYSFGVLLLEIISGRKAILQNATNDMYLVEWAWSLHKTNMLINLVDPKIQNTIVEIEVQHVINVAHLCMQVETTKRPTMSQVLGMLRGEMDLPNIIVNSSENDVSSICVNVSTSESKQLLSSLIPNNHSNVEIELANLNFK</sequence>
<dbReference type="Gene3D" id="3.30.200.20">
    <property type="entry name" value="Phosphorylase Kinase, domain 1"/>
    <property type="match status" value="1"/>
</dbReference>
<protein>
    <recommendedName>
        <fullName evidence="15">Protein kinase domain-containing protein</fullName>
    </recommendedName>
</protein>
<dbReference type="InterPro" id="IPR011009">
    <property type="entry name" value="Kinase-like_dom_sf"/>
</dbReference>
<evidence type="ECO:0000256" key="12">
    <source>
        <dbReference type="PROSITE-ProRule" id="PRU10141"/>
    </source>
</evidence>
<dbReference type="PROSITE" id="PS00107">
    <property type="entry name" value="PROTEIN_KINASE_ATP"/>
    <property type="match status" value="1"/>
</dbReference>
<evidence type="ECO:0000256" key="10">
    <source>
        <dbReference type="ARBA" id="ARBA00022989"/>
    </source>
</evidence>
<evidence type="ECO:0000256" key="2">
    <source>
        <dbReference type="ARBA" id="ARBA00022527"/>
    </source>
</evidence>
<dbReference type="SUPFAM" id="SSF56112">
    <property type="entry name" value="Protein kinase-like (PK-like)"/>
    <property type="match status" value="1"/>
</dbReference>